<dbReference type="OrthoDB" id="9808367at2"/>
<keyword evidence="2" id="KW-0378">Hydrolase</keyword>
<dbReference type="InterPro" id="IPR023801">
    <property type="entry name" value="His_deacetylse_dom"/>
</dbReference>
<evidence type="ECO:0000313" key="4">
    <source>
        <dbReference type="EMBL" id="PWN56056.1"/>
    </source>
</evidence>
<evidence type="ECO:0000259" key="3">
    <source>
        <dbReference type="Pfam" id="PF00850"/>
    </source>
</evidence>
<dbReference type="PANTHER" id="PTHR10625">
    <property type="entry name" value="HISTONE DEACETYLASE HDAC1-RELATED"/>
    <property type="match status" value="1"/>
</dbReference>
<proteinExistence type="inferred from homology"/>
<name>A0A363UKU7_9GAMM</name>
<dbReference type="InterPro" id="IPR023696">
    <property type="entry name" value="Ureohydrolase_dom_sf"/>
</dbReference>
<dbReference type="GO" id="GO:0004407">
    <property type="term" value="F:histone deacetylase activity"/>
    <property type="evidence" value="ECO:0007669"/>
    <property type="project" value="InterPro"/>
</dbReference>
<dbReference type="Gene3D" id="3.40.800.20">
    <property type="entry name" value="Histone deacetylase domain"/>
    <property type="match status" value="1"/>
</dbReference>
<evidence type="ECO:0000256" key="1">
    <source>
        <dbReference type="ARBA" id="ARBA00005947"/>
    </source>
</evidence>
<dbReference type="InterPro" id="IPR044150">
    <property type="entry name" value="HDAC_classIV"/>
</dbReference>
<protein>
    <submittedName>
        <fullName evidence="4">Histone deacetylase</fullName>
    </submittedName>
</protein>
<dbReference type="GO" id="GO:0016787">
    <property type="term" value="F:hydrolase activity"/>
    <property type="evidence" value="ECO:0007669"/>
    <property type="project" value="UniProtKB-KW"/>
</dbReference>
<reference evidence="4 5" key="1">
    <citation type="submission" date="2018-05" db="EMBL/GenBank/DDBJ databases">
        <title>Abyssibacter profundi OUC007T gen. nov., sp. nov, a marine bacterium isolated from seawater of the Mariana Trench.</title>
        <authorList>
            <person name="Zhou S."/>
        </authorList>
    </citation>
    <scope>NUCLEOTIDE SEQUENCE [LARGE SCALE GENOMIC DNA]</scope>
    <source>
        <strain evidence="4 5">OUC007</strain>
    </source>
</reference>
<dbReference type="AlphaFoldDB" id="A0A363UKU7"/>
<gene>
    <name evidence="4" type="ORF">DEH80_09600</name>
</gene>
<dbReference type="PRINTS" id="PR01270">
    <property type="entry name" value="HDASUPER"/>
</dbReference>
<sequence>MPLPIVYHPIYSNVRLPERHPFPMSKFAMLRTHLIETGVAGDNQFSEPAPAERALLETVHDRDYLDRFIHGDLTQAEIRRQGFPWSEALVARSITAVGGTRHTLELAFEHGLATHCAGGTHHAHRDFASGYCLLNDLAVAAAWALDSGRAKRVLIIDCDVHQGDGTARIFEQQPAVFTLSFHAGSNFPARKADSDRDVVLPRGAGDTEYATALAAHIPAVLDRFQPDCVLYDAGADVHADDRLGHLSLSDAGMRARDRYVIEQCVRRRIPVACVIGGGYDRDVPALVRRHALVHEQASACFEQFLSTDAA</sequence>
<dbReference type="InterPro" id="IPR000286">
    <property type="entry name" value="HDACs"/>
</dbReference>
<dbReference type="SUPFAM" id="SSF52768">
    <property type="entry name" value="Arginase/deacetylase"/>
    <property type="match status" value="1"/>
</dbReference>
<dbReference type="CDD" id="cd09993">
    <property type="entry name" value="HDAC_classIV"/>
    <property type="match status" value="1"/>
</dbReference>
<dbReference type="InterPro" id="IPR037138">
    <property type="entry name" value="His_deacetylse_dom_sf"/>
</dbReference>
<dbReference type="GO" id="GO:0040029">
    <property type="term" value="P:epigenetic regulation of gene expression"/>
    <property type="evidence" value="ECO:0007669"/>
    <property type="project" value="TreeGrafter"/>
</dbReference>
<dbReference type="Pfam" id="PF00850">
    <property type="entry name" value="Hist_deacetyl"/>
    <property type="match status" value="1"/>
</dbReference>
<dbReference type="RefSeq" id="WP_109720272.1">
    <property type="nucleotide sequence ID" value="NZ_QEQK01000007.1"/>
</dbReference>
<evidence type="ECO:0000256" key="2">
    <source>
        <dbReference type="ARBA" id="ARBA00022801"/>
    </source>
</evidence>
<dbReference type="PANTHER" id="PTHR10625:SF19">
    <property type="entry name" value="HISTONE DEACETYLASE 12"/>
    <property type="match status" value="1"/>
</dbReference>
<comment type="similarity">
    <text evidence="1">Belongs to the histone deacetylase family.</text>
</comment>
<accession>A0A363UKU7</accession>
<dbReference type="Proteomes" id="UP000251800">
    <property type="component" value="Unassembled WGS sequence"/>
</dbReference>
<evidence type="ECO:0000313" key="5">
    <source>
        <dbReference type="Proteomes" id="UP000251800"/>
    </source>
</evidence>
<keyword evidence="5" id="KW-1185">Reference proteome</keyword>
<organism evidence="4 5">
    <name type="scientific">Abyssibacter profundi</name>
    <dbReference type="NCBI Taxonomy" id="2182787"/>
    <lineage>
        <taxon>Bacteria</taxon>
        <taxon>Pseudomonadati</taxon>
        <taxon>Pseudomonadota</taxon>
        <taxon>Gammaproteobacteria</taxon>
        <taxon>Chromatiales</taxon>
        <taxon>Oceanococcaceae</taxon>
        <taxon>Abyssibacter</taxon>
    </lineage>
</organism>
<comment type="caution">
    <text evidence="4">The sequence shown here is derived from an EMBL/GenBank/DDBJ whole genome shotgun (WGS) entry which is preliminary data.</text>
</comment>
<dbReference type="EMBL" id="QEQK01000007">
    <property type="protein sequence ID" value="PWN56056.1"/>
    <property type="molecule type" value="Genomic_DNA"/>
</dbReference>
<feature type="domain" description="Histone deacetylase" evidence="3">
    <location>
        <begin position="20"/>
        <end position="283"/>
    </location>
</feature>